<accession>A0ACB5SW40</accession>
<protein>
    <submittedName>
        <fullName evidence="1">Unnamed protein product</fullName>
    </submittedName>
</protein>
<proteinExistence type="predicted"/>
<evidence type="ECO:0000313" key="1">
    <source>
        <dbReference type="EMBL" id="GME74910.1"/>
    </source>
</evidence>
<comment type="caution">
    <text evidence="1">The sequence shown here is derived from an EMBL/GenBank/DDBJ whole genome shotgun (WGS) entry which is preliminary data.</text>
</comment>
<keyword evidence="2" id="KW-1185">Reference proteome</keyword>
<evidence type="ECO:0000313" key="2">
    <source>
        <dbReference type="Proteomes" id="UP001165064"/>
    </source>
</evidence>
<reference evidence="1" key="1">
    <citation type="submission" date="2023-04" db="EMBL/GenBank/DDBJ databases">
        <title>Ambrosiozyma monospora NBRC 10751.</title>
        <authorList>
            <person name="Ichikawa N."/>
            <person name="Sato H."/>
            <person name="Tonouchi N."/>
        </authorList>
    </citation>
    <scope>NUCLEOTIDE SEQUENCE</scope>
    <source>
        <strain evidence="1">NBRC 10751</strain>
    </source>
</reference>
<gene>
    <name evidence="1" type="ORF">Amon02_000194800</name>
</gene>
<dbReference type="Proteomes" id="UP001165064">
    <property type="component" value="Unassembled WGS sequence"/>
</dbReference>
<organism evidence="1 2">
    <name type="scientific">Ambrosiozyma monospora</name>
    <name type="common">Yeast</name>
    <name type="synonym">Endomycopsis monosporus</name>
    <dbReference type="NCBI Taxonomy" id="43982"/>
    <lineage>
        <taxon>Eukaryota</taxon>
        <taxon>Fungi</taxon>
        <taxon>Dikarya</taxon>
        <taxon>Ascomycota</taxon>
        <taxon>Saccharomycotina</taxon>
        <taxon>Pichiomycetes</taxon>
        <taxon>Pichiales</taxon>
        <taxon>Pichiaceae</taxon>
        <taxon>Ambrosiozyma</taxon>
    </lineage>
</organism>
<name>A0ACB5SW40_AMBMO</name>
<sequence>MSSQSMTEPATEQRNNSISQNENGKHISFTKTKSVSLKVKNLTIGAVKSQKQTTRIPILGKFIQKKDGIDIESNDRIKTVLYPMSFNIPANSMTCIVGGSGSGKTTLLNSLAHRHFAKSSLCQSGEISYHVADDDSSYHNLQQIRHAYVIQQDILIPTLTCFETLMFAAELKLTKSTTHESMRRLVDEIILELGLKDCRDTLVGDKHNKGLSGGEKRRLSVALQLISNPSVLFLDEPTTGLDSYNAYLLCLSLQKLAKNLGKTIIMSIHQPRADIFKLFDNVLILSKGRLCYGDSYSKLLSHFESIGYPVPELNANPADFLMETKDGPDESN</sequence>
<dbReference type="EMBL" id="BSXS01001048">
    <property type="protein sequence ID" value="GME74910.1"/>
    <property type="molecule type" value="Genomic_DNA"/>
</dbReference>